<keyword evidence="2" id="KW-1133">Transmembrane helix</keyword>
<accession>A0A1Y1RY32</accession>
<keyword evidence="2" id="KW-0812">Transmembrane</keyword>
<dbReference type="PIRSF" id="PIRSF017082">
    <property type="entry name" value="YflP"/>
    <property type="match status" value="1"/>
</dbReference>
<comment type="similarity">
    <text evidence="1">Belongs to the UPF0065 (bug) family.</text>
</comment>
<comment type="caution">
    <text evidence="3">The sequence shown here is derived from an EMBL/GenBank/DDBJ whole genome shotgun (WGS) entry which is preliminary data.</text>
</comment>
<keyword evidence="4" id="KW-1185">Reference proteome</keyword>
<dbReference type="EMBL" id="MWQY01000009">
    <property type="protein sequence ID" value="ORC35368.1"/>
    <property type="molecule type" value="Genomic_DNA"/>
</dbReference>
<dbReference type="AlphaFoldDB" id="A0A1Y1RY32"/>
<sequence>MQNYIVCILGRLLLACKKDRRYCMITKNRSFGIGLLLVFLAASLFANGEQEQSEKAWPAKSVQIVVAFNPGGDTDYNARVYAKYLKDILGVPVVVTNVTGSGGTIGMRHVLDSDPDGYTVLWHHSAMMVSEAAGLWDKNANDYEISCIGAKSAGVLLYADGSAPYNSFDDVVAATKKTPDAITFAANTGATTYLAGVTLYEQGVKFKLADFGGGSDRLAALMGGHVDIIPNAYGMMKDYIDSGDVKALASLGSERIEEAPDVPTVAELGFPDSTLDMLYFFAFPKGTSREIVETWADAAEEVAKNPQYQEEIHKAYFQKPFYLRGNDALDALNGQREVIMKYAELLKVN</sequence>
<keyword evidence="2" id="KW-0472">Membrane</keyword>
<dbReference type="CDD" id="cd07012">
    <property type="entry name" value="PBP2_Bug_TTT"/>
    <property type="match status" value="1"/>
</dbReference>
<dbReference type="PANTHER" id="PTHR42928">
    <property type="entry name" value="TRICARBOXYLATE-BINDING PROTEIN"/>
    <property type="match status" value="1"/>
</dbReference>
<evidence type="ECO:0000313" key="4">
    <source>
        <dbReference type="Proteomes" id="UP000192343"/>
    </source>
</evidence>
<gene>
    <name evidence="3" type="ORF">B4O97_09340</name>
</gene>
<proteinExistence type="inferred from homology"/>
<evidence type="ECO:0008006" key="5">
    <source>
        <dbReference type="Google" id="ProtNLM"/>
    </source>
</evidence>
<evidence type="ECO:0000313" key="3">
    <source>
        <dbReference type="EMBL" id="ORC35368.1"/>
    </source>
</evidence>
<dbReference type="InterPro" id="IPR042100">
    <property type="entry name" value="Bug_dom1"/>
</dbReference>
<evidence type="ECO:0000256" key="2">
    <source>
        <dbReference type="SAM" id="Phobius"/>
    </source>
</evidence>
<dbReference type="InterPro" id="IPR005064">
    <property type="entry name" value="BUG"/>
</dbReference>
<dbReference type="SUPFAM" id="SSF53850">
    <property type="entry name" value="Periplasmic binding protein-like II"/>
    <property type="match status" value="1"/>
</dbReference>
<dbReference type="Gene3D" id="3.40.190.150">
    <property type="entry name" value="Bordetella uptake gene, domain 1"/>
    <property type="match status" value="1"/>
</dbReference>
<protein>
    <recommendedName>
        <fullName evidence="5">Tripartite tricarboxylate transporter substrate binding protein</fullName>
    </recommendedName>
</protein>
<dbReference type="Pfam" id="PF03401">
    <property type="entry name" value="TctC"/>
    <property type="match status" value="1"/>
</dbReference>
<dbReference type="Gene3D" id="3.40.190.10">
    <property type="entry name" value="Periplasmic binding protein-like II"/>
    <property type="match status" value="1"/>
</dbReference>
<evidence type="ECO:0000256" key="1">
    <source>
        <dbReference type="ARBA" id="ARBA00006987"/>
    </source>
</evidence>
<feature type="transmembrane region" description="Helical" evidence="2">
    <location>
        <begin position="30"/>
        <end position="46"/>
    </location>
</feature>
<dbReference type="Proteomes" id="UP000192343">
    <property type="component" value="Unassembled WGS sequence"/>
</dbReference>
<dbReference type="PANTHER" id="PTHR42928:SF5">
    <property type="entry name" value="BLR1237 PROTEIN"/>
    <property type="match status" value="1"/>
</dbReference>
<name>A0A1Y1RY32_9SPIO</name>
<organism evidence="3 4">
    <name type="scientific">Marispirochaeta aestuarii</name>
    <dbReference type="NCBI Taxonomy" id="1963862"/>
    <lineage>
        <taxon>Bacteria</taxon>
        <taxon>Pseudomonadati</taxon>
        <taxon>Spirochaetota</taxon>
        <taxon>Spirochaetia</taxon>
        <taxon>Spirochaetales</taxon>
        <taxon>Spirochaetaceae</taxon>
        <taxon>Marispirochaeta</taxon>
    </lineage>
</organism>
<reference evidence="3 4" key="1">
    <citation type="submission" date="2017-03" db="EMBL/GenBank/DDBJ databases">
        <title>Draft Genome sequence of Marispirochaeta sp. strain JC444.</title>
        <authorList>
            <person name="Shivani Y."/>
            <person name="Subhash Y."/>
            <person name="Sasikala C."/>
            <person name="Ramana C."/>
        </authorList>
    </citation>
    <scope>NUCLEOTIDE SEQUENCE [LARGE SCALE GENOMIC DNA]</scope>
    <source>
        <strain evidence="3 4">JC444</strain>
    </source>
</reference>
<dbReference type="STRING" id="1963862.B4O97_09340"/>